<dbReference type="Pfam" id="PF20464">
    <property type="entry name" value="MmeI_N"/>
    <property type="match status" value="1"/>
</dbReference>
<comment type="catalytic activity">
    <reaction evidence="4">
        <text>a 2'-deoxyadenosine in DNA + S-adenosyl-L-methionine = an N(6)-methyl-2'-deoxyadenosine in DNA + S-adenosyl-L-homocysteine + H(+)</text>
        <dbReference type="Rhea" id="RHEA:15197"/>
        <dbReference type="Rhea" id="RHEA-COMP:12418"/>
        <dbReference type="Rhea" id="RHEA-COMP:12419"/>
        <dbReference type="ChEBI" id="CHEBI:15378"/>
        <dbReference type="ChEBI" id="CHEBI:57856"/>
        <dbReference type="ChEBI" id="CHEBI:59789"/>
        <dbReference type="ChEBI" id="CHEBI:90615"/>
        <dbReference type="ChEBI" id="CHEBI:90616"/>
        <dbReference type="EC" id="2.1.1.72"/>
    </reaction>
</comment>
<evidence type="ECO:0000256" key="2">
    <source>
        <dbReference type="ARBA" id="ARBA00022603"/>
    </source>
</evidence>
<dbReference type="InterPro" id="IPR050953">
    <property type="entry name" value="N4_N6_ade-DNA_methylase"/>
</dbReference>
<comment type="caution">
    <text evidence="10">The sequence shown here is derived from an EMBL/GenBank/DDBJ whole genome shotgun (WGS) entry which is preliminary data.</text>
</comment>
<evidence type="ECO:0000259" key="6">
    <source>
        <dbReference type="Pfam" id="PF20464"/>
    </source>
</evidence>
<name>A0A9D7LU22_9RHOO</name>
<protein>
    <recommendedName>
        <fullName evidence="1">site-specific DNA-methyltransferase (adenine-specific)</fullName>
        <ecNumber evidence="1">2.1.1.72</ecNumber>
    </recommendedName>
</protein>
<dbReference type="SUPFAM" id="SSF53335">
    <property type="entry name" value="S-adenosyl-L-methionine-dependent methyltransferases"/>
    <property type="match status" value="1"/>
</dbReference>
<dbReference type="GO" id="GO:0009007">
    <property type="term" value="F:site-specific DNA-methyltransferase (adenine-specific) activity"/>
    <property type="evidence" value="ECO:0007669"/>
    <property type="project" value="UniProtKB-EC"/>
</dbReference>
<dbReference type="InterPro" id="IPR046819">
    <property type="entry name" value="MmeI_hel"/>
</dbReference>
<reference evidence="10" key="1">
    <citation type="submission" date="2020-10" db="EMBL/GenBank/DDBJ databases">
        <title>Connecting structure to function with the recovery of over 1000 high-quality activated sludge metagenome-assembled genomes encoding full-length rRNA genes using long-read sequencing.</title>
        <authorList>
            <person name="Singleton C.M."/>
            <person name="Petriglieri F."/>
            <person name="Kristensen J.M."/>
            <person name="Kirkegaard R.H."/>
            <person name="Michaelsen T.Y."/>
            <person name="Andersen M.H."/>
            <person name="Karst S.M."/>
            <person name="Dueholm M.S."/>
            <person name="Nielsen P.H."/>
            <person name="Albertsen M."/>
        </authorList>
    </citation>
    <scope>NUCLEOTIDE SEQUENCE</scope>
    <source>
        <strain evidence="10">OdNE_18-Q3-R46-58_BAT3C.305</strain>
    </source>
</reference>
<dbReference type="InterPro" id="IPR046816">
    <property type="entry name" value="MmeI_Mtase"/>
</dbReference>
<organism evidence="10 11">
    <name type="scientific">Candidatus Dechloromonas phosphorivorans</name>
    <dbReference type="NCBI Taxonomy" id="2899244"/>
    <lineage>
        <taxon>Bacteria</taxon>
        <taxon>Pseudomonadati</taxon>
        <taxon>Pseudomonadota</taxon>
        <taxon>Betaproteobacteria</taxon>
        <taxon>Rhodocyclales</taxon>
        <taxon>Azonexaceae</taxon>
        <taxon>Dechloromonas</taxon>
    </lineage>
</organism>
<dbReference type="EMBL" id="JADKBR010000017">
    <property type="protein sequence ID" value="MBK8891163.1"/>
    <property type="molecule type" value="Genomic_DNA"/>
</dbReference>
<feature type="domain" description="MmeI-like target recognition" evidence="8">
    <location>
        <begin position="806"/>
        <end position="919"/>
    </location>
</feature>
<evidence type="ECO:0000259" key="8">
    <source>
        <dbReference type="Pfam" id="PF20466"/>
    </source>
</evidence>
<dbReference type="InterPro" id="IPR046820">
    <property type="entry name" value="MmeI_TRD"/>
</dbReference>
<dbReference type="PROSITE" id="PS00092">
    <property type="entry name" value="N6_MTASE"/>
    <property type="match status" value="1"/>
</dbReference>
<dbReference type="EC" id="2.1.1.72" evidence="1"/>
<keyword evidence="2 10" id="KW-0489">Methyltransferase</keyword>
<dbReference type="Pfam" id="PF20465">
    <property type="entry name" value="MmeI_hel"/>
    <property type="match status" value="1"/>
</dbReference>
<dbReference type="Proteomes" id="UP000808146">
    <property type="component" value="Unassembled WGS sequence"/>
</dbReference>
<dbReference type="GO" id="GO:0032259">
    <property type="term" value="P:methylation"/>
    <property type="evidence" value="ECO:0007669"/>
    <property type="project" value="UniProtKB-KW"/>
</dbReference>
<evidence type="ECO:0000313" key="11">
    <source>
        <dbReference type="Proteomes" id="UP000808146"/>
    </source>
</evidence>
<evidence type="ECO:0000256" key="1">
    <source>
        <dbReference type="ARBA" id="ARBA00011900"/>
    </source>
</evidence>
<evidence type="ECO:0000313" key="10">
    <source>
        <dbReference type="EMBL" id="MBK8891163.1"/>
    </source>
</evidence>
<evidence type="ECO:0000256" key="5">
    <source>
        <dbReference type="SAM" id="MobiDB-lite"/>
    </source>
</evidence>
<keyword evidence="3" id="KW-0808">Transferase</keyword>
<dbReference type="GO" id="GO:0003676">
    <property type="term" value="F:nucleic acid binding"/>
    <property type="evidence" value="ECO:0007669"/>
    <property type="project" value="InterPro"/>
</dbReference>
<dbReference type="AlphaFoldDB" id="A0A9D7LU22"/>
<feature type="domain" description="MmeI-like helicase spacer" evidence="7">
    <location>
        <begin position="210"/>
        <end position="298"/>
    </location>
</feature>
<dbReference type="PANTHER" id="PTHR33841">
    <property type="entry name" value="DNA METHYLTRANSFERASE YEEA-RELATED"/>
    <property type="match status" value="1"/>
</dbReference>
<feature type="domain" description="MmeI-like DNA-methyltransferase" evidence="9">
    <location>
        <begin position="390"/>
        <end position="680"/>
    </location>
</feature>
<dbReference type="InterPro" id="IPR046817">
    <property type="entry name" value="MmeI_N"/>
</dbReference>
<evidence type="ECO:0000259" key="9">
    <source>
        <dbReference type="Pfam" id="PF20473"/>
    </source>
</evidence>
<dbReference type="InterPro" id="IPR029063">
    <property type="entry name" value="SAM-dependent_MTases_sf"/>
</dbReference>
<evidence type="ECO:0000259" key="7">
    <source>
        <dbReference type="Pfam" id="PF20465"/>
    </source>
</evidence>
<dbReference type="PRINTS" id="PR00507">
    <property type="entry name" value="N12N6MTFRASE"/>
</dbReference>
<feature type="region of interest" description="Disordered" evidence="5">
    <location>
        <begin position="526"/>
        <end position="548"/>
    </location>
</feature>
<dbReference type="Pfam" id="PF20466">
    <property type="entry name" value="MmeI_TRD"/>
    <property type="match status" value="1"/>
</dbReference>
<evidence type="ECO:0000256" key="4">
    <source>
        <dbReference type="ARBA" id="ARBA00047942"/>
    </source>
</evidence>
<accession>A0A9D7LU22</accession>
<gene>
    <name evidence="10" type="ORF">IPN75_12735</name>
</gene>
<dbReference type="PANTHER" id="PTHR33841:SF1">
    <property type="entry name" value="DNA METHYLTRANSFERASE A"/>
    <property type="match status" value="1"/>
</dbReference>
<feature type="domain" description="MmeI-like N-terminal" evidence="6">
    <location>
        <begin position="3"/>
        <end position="204"/>
    </location>
</feature>
<dbReference type="Pfam" id="PF20473">
    <property type="entry name" value="MmeI_Mtase"/>
    <property type="match status" value="1"/>
</dbReference>
<proteinExistence type="predicted"/>
<sequence>MHIDTFLARWRNAGGSERANYQLFIADLCALLEVEPPQPASEDTRDNAYVFERRVVFHHGDGSTSNGFIDCYRRAALIGEVKKIRAGFETRVFDDAMLRARGQAENYARNLPPDEGRPPFLVVIDVGNVVELYAEFTCTGGSYTPFPDPRSHRIRLDDLAKPEIRARLKAVWNDPHSLDPARRTARATREIAVRLARVAQSLEARYAPERVAAFLSRCLFSMFAEDVGLLPKIDNEGAFTALLKSFLLPSPAGRGAGGEGSAVSQFVPLVAELWKAMDEGQFSVAIRARLPRFNGKLFKNPEVLPVDRNQIELLLEASKADWSEVEPAIFGTLLASALDPLERHDLGAHYTPRAYVDRLVLPTVIEPLRADWHDTQAAALLLANEGKLKDAADLVRAWHHKLCTTRVLDPACGSGNFLYVTLEHMKRLEGEVLDTLAQLGDTQQRLEVEGLTVDPHQFLGLEINPRAAAIAEMVLWIGYLQWHFRTQGSGLPPSPILRDFKNIECRDAVLAYDSVEFATDASGQPLSRWDGRTTKTHPVTGESVPDESAQIPRERYINPRPATWPQADYIVGNPPFIGKLKMRISLGDGYTEALRAAWPEVPESADFVMFWWHHAADLTRRGEAQRFGFITTNSLTQTFNRRVVESHLAAQPPLSLVWAIPDHPWVDAASGAAVRIAMTVGRPGTVPGVLETVVEEGGAESDAVHIEVAAKTGLIHADLTIGANVIGALELKANVGLCTTGVIPHGDGFLVTLGQTQLDAGALLKPYRNGKDLTDRSRGLLAIDTFGLSESELRSKYPQSWQWLHDKVKPHRDQNPRKTRRENWWLFGENQPRMRSSTAGLPRYVVTVMTAKHRVFQFIDGSVLPDQMLVCMALADAYHLGVLSSRIHGAWALAAGSRLGVGNDPRYNKTLCFDAFPFPIASPEQHAHIGALAEQLDAHRKCQQAAHPDLTLTGMYNALAKLRSGEAFSAKDKTIHEQGLVAVLRQLHDELDTAVLEAYGWQDLAPGDTDTLLERLVALNAERAREEATGHIRWLRPDFQNPSAAVNTEKQAKMDLPEKTASTLGPAVASMVATSPAKPTEKRPWPATLPEQVRAVADQLSPIPLDEPALAARFTGKGPWKKRLPEILAMLEALGRAKRSDGGWVG</sequence>
<evidence type="ECO:0000256" key="3">
    <source>
        <dbReference type="ARBA" id="ARBA00022679"/>
    </source>
</evidence>
<dbReference type="InterPro" id="IPR002052">
    <property type="entry name" value="DNA_methylase_N6_adenine_CS"/>
</dbReference>
<dbReference type="Gene3D" id="3.40.50.150">
    <property type="entry name" value="Vaccinia Virus protein VP39"/>
    <property type="match status" value="1"/>
</dbReference>